<keyword evidence="3" id="KW-1185">Reference proteome</keyword>
<evidence type="ECO:0008006" key="4">
    <source>
        <dbReference type="Google" id="ProtNLM"/>
    </source>
</evidence>
<keyword evidence="1" id="KW-0472">Membrane</keyword>
<sequence length="591" mass="66766">MSVYMTCLLRNDRASDYTHAFFVIRPLSGHTTKGAYEPFIWRWWRLFRRIHIWQVVIFLALLFSYLTLEVAYRLDPSILNRLPHPKFYSDLAGSLRPDVRAVARWHPDLPFLYTTDKQGLRNSVPPVAQANRRILCIGDSYTFGFGVPDAQTFPSQLQMLLNSWPGPNRFQVVNAGVMGIGIIENLHYFQTKANRMPADLMVLQFNIYDIELLRSDVEVQNYRKGKPFAPLEDRLLAEDVNVALVQALHANPVFIFLTSQPPLQPKPTTSATSTPEQDRLRLAKRVAGNKDKLLDERYLAFTAPLWQRYLDEANRLREEAAAAGMDFLLVIVPDPDQLHDYKNGPSAAILEHCRNRGIKTLDMTETFRRLYLDQGINPFLEPLDTHCSAAGNAAIARAIADRIAQGEAEPPVFLPANEAVRYRDPVTISLSFDDDGRFVLPENWLVAASEQDQRNMVLEYAADRTVKYLTTSKEGGEGHARLHLRLRQPVEAAALVFFPHASPGEPAGFCDVTLRHPMQSARFSTAKAPVPAGWNSFEQEAFLRVSSARTSIDELDIEVTTRGDGGLGLQDIHIGQPRRRLDLILYPAILP</sequence>
<dbReference type="EMBL" id="AP010904">
    <property type="protein sequence ID" value="BAH75421.1"/>
    <property type="molecule type" value="Genomic_DNA"/>
</dbReference>
<protein>
    <recommendedName>
        <fullName evidence="4">SGNH hydrolase-type esterase domain-containing protein</fullName>
    </recommendedName>
</protein>
<keyword evidence="1" id="KW-0812">Transmembrane</keyword>
<proteinExistence type="predicted"/>
<dbReference type="HOGENOM" id="CLU_478773_0_0_7"/>
<keyword evidence="1" id="KW-1133">Transmembrane helix</keyword>
<evidence type="ECO:0000256" key="1">
    <source>
        <dbReference type="SAM" id="Phobius"/>
    </source>
</evidence>
<evidence type="ECO:0000313" key="2">
    <source>
        <dbReference type="EMBL" id="BAH75421.1"/>
    </source>
</evidence>
<dbReference type="AlphaFoldDB" id="C4XR76"/>
<dbReference type="GO" id="GO:0016788">
    <property type="term" value="F:hydrolase activity, acting on ester bonds"/>
    <property type="evidence" value="ECO:0007669"/>
    <property type="project" value="UniProtKB-ARBA"/>
</dbReference>
<feature type="transmembrane region" description="Helical" evidence="1">
    <location>
        <begin position="50"/>
        <end position="68"/>
    </location>
</feature>
<accession>C4XR76</accession>
<gene>
    <name evidence="2" type="ordered locus">DMR_19300</name>
</gene>
<dbReference type="SUPFAM" id="SSF52266">
    <property type="entry name" value="SGNH hydrolase"/>
    <property type="match status" value="1"/>
</dbReference>
<dbReference type="STRING" id="573370.DMR_19300"/>
<dbReference type="KEGG" id="dma:DMR_19300"/>
<dbReference type="eggNOG" id="COG2755">
    <property type="taxonomic scope" value="Bacteria"/>
</dbReference>
<reference evidence="2 3" key="1">
    <citation type="journal article" date="2009" name="Genome Res.">
        <title>Whole genome sequence of Desulfovibrio magneticus strain RS-1 revealed common gene clusters in magnetotactic bacteria.</title>
        <authorList>
            <person name="Nakazawa H."/>
            <person name="Arakaki A."/>
            <person name="Narita-Yamada S."/>
            <person name="Yashiro I."/>
            <person name="Jinno K."/>
            <person name="Aoki N."/>
            <person name="Tsuruyama A."/>
            <person name="Okamura Y."/>
            <person name="Tanikawa S."/>
            <person name="Fujita N."/>
            <person name="Takeyama H."/>
            <person name="Matsunaga T."/>
        </authorList>
    </citation>
    <scope>NUCLEOTIDE SEQUENCE [LARGE SCALE GENOMIC DNA]</scope>
    <source>
        <strain evidence="3">ATCC 700980 / DSM 13731 / RS-1</strain>
    </source>
</reference>
<dbReference type="Gene3D" id="3.40.50.1110">
    <property type="entry name" value="SGNH hydrolase"/>
    <property type="match status" value="1"/>
</dbReference>
<dbReference type="InterPro" id="IPR036514">
    <property type="entry name" value="SGNH_hydro_sf"/>
</dbReference>
<name>C4XR76_SOLM1</name>
<dbReference type="Proteomes" id="UP000009071">
    <property type="component" value="Chromosome"/>
</dbReference>
<evidence type="ECO:0000313" key="3">
    <source>
        <dbReference type="Proteomes" id="UP000009071"/>
    </source>
</evidence>
<organism evidence="2 3">
    <name type="scientific">Solidesulfovibrio magneticus (strain ATCC 700980 / DSM 13731 / RS-1)</name>
    <name type="common">Desulfovibrio magneticus</name>
    <dbReference type="NCBI Taxonomy" id="573370"/>
    <lineage>
        <taxon>Bacteria</taxon>
        <taxon>Pseudomonadati</taxon>
        <taxon>Thermodesulfobacteriota</taxon>
        <taxon>Desulfovibrionia</taxon>
        <taxon>Desulfovibrionales</taxon>
        <taxon>Desulfovibrionaceae</taxon>
        <taxon>Solidesulfovibrio</taxon>
    </lineage>
</organism>